<name>A0A9P8KAL0_AURME</name>
<accession>A0A9P8KAL0</accession>
<evidence type="ECO:0000313" key="7">
    <source>
        <dbReference type="EMBL" id="KAH0233422.1"/>
    </source>
</evidence>
<proteinExistence type="predicted"/>
<evidence type="ECO:0000313" key="8">
    <source>
        <dbReference type="Proteomes" id="UP000767238"/>
    </source>
</evidence>
<dbReference type="Proteomes" id="UP000767238">
    <property type="component" value="Unassembled WGS sequence"/>
</dbReference>
<comment type="caution">
    <text evidence="7">The sequence shown here is derived from an EMBL/GenBank/DDBJ whole genome shotgun (WGS) entry which is preliminary data.</text>
</comment>
<feature type="transmembrane region" description="Helical" evidence="6">
    <location>
        <begin position="90"/>
        <end position="123"/>
    </location>
</feature>
<sequence>MQSYVQYRRLPDDIQKESAASQHVIQSSEAPKPSKKEKDSMTGKPSSGQPQVPGVTVSNSKAGDDSVIFVVGWKENDPNNPQCWPMVKKWTVMVTCCILAIALTIPTSVEGIFLIDIGVGSLFSRPLSETFSRNAICFSTMTLVMLFIMAKALAPKYGAALGFHFLCALFAATPITVAGGTIGDVWTPLQKPFDLPFATFCTYAGPILGPVIGAYTPAMGFAWADWISMIIAAFALVTVFLLQPGTFSPLLLEWRAQYLRELTGNNRYQAVHESASSLGTRALANIY</sequence>
<reference evidence="7" key="2">
    <citation type="submission" date="2021-08" db="EMBL/GenBank/DDBJ databases">
        <authorList>
            <person name="Gostincar C."/>
            <person name="Sun X."/>
            <person name="Song Z."/>
            <person name="Gunde-Cimerman N."/>
        </authorList>
    </citation>
    <scope>NUCLEOTIDE SEQUENCE</scope>
    <source>
        <strain evidence="7">EXF-8016</strain>
    </source>
</reference>
<dbReference type="InterPro" id="IPR036259">
    <property type="entry name" value="MFS_trans_sf"/>
</dbReference>
<keyword evidence="2 6" id="KW-0812">Transmembrane</keyword>
<feature type="transmembrane region" description="Helical" evidence="6">
    <location>
        <begin position="135"/>
        <end position="154"/>
    </location>
</feature>
<feature type="transmembrane region" description="Helical" evidence="6">
    <location>
        <begin position="160"/>
        <end position="183"/>
    </location>
</feature>
<protein>
    <submittedName>
        <fullName evidence="7">Uncharacterized protein</fullName>
    </submittedName>
</protein>
<gene>
    <name evidence="7" type="ORF">KCV03_g956</name>
</gene>
<feature type="non-terminal residue" evidence="7">
    <location>
        <position position="287"/>
    </location>
</feature>
<organism evidence="7 8">
    <name type="scientific">Aureobasidium melanogenum</name>
    <name type="common">Aureobasidium pullulans var. melanogenum</name>
    <dbReference type="NCBI Taxonomy" id="46634"/>
    <lineage>
        <taxon>Eukaryota</taxon>
        <taxon>Fungi</taxon>
        <taxon>Dikarya</taxon>
        <taxon>Ascomycota</taxon>
        <taxon>Pezizomycotina</taxon>
        <taxon>Dothideomycetes</taxon>
        <taxon>Dothideomycetidae</taxon>
        <taxon>Dothideales</taxon>
        <taxon>Saccotheciaceae</taxon>
        <taxon>Aureobasidium</taxon>
    </lineage>
</organism>
<keyword evidence="4 6" id="KW-0472">Membrane</keyword>
<evidence type="ECO:0000256" key="2">
    <source>
        <dbReference type="ARBA" id="ARBA00022692"/>
    </source>
</evidence>
<reference evidence="7" key="1">
    <citation type="journal article" date="2021" name="J Fungi (Basel)">
        <title>Virulence traits and population genomics of the black yeast Aureobasidium melanogenum.</title>
        <authorList>
            <person name="Cernosa A."/>
            <person name="Sun X."/>
            <person name="Gostincar C."/>
            <person name="Fang C."/>
            <person name="Gunde-Cimerman N."/>
            <person name="Song Z."/>
        </authorList>
    </citation>
    <scope>NUCLEOTIDE SEQUENCE</scope>
    <source>
        <strain evidence="7">EXF-8016</strain>
    </source>
</reference>
<feature type="transmembrane region" description="Helical" evidence="6">
    <location>
        <begin position="221"/>
        <end position="242"/>
    </location>
</feature>
<feature type="compositionally biased region" description="Basic and acidic residues" evidence="5">
    <location>
        <begin position="32"/>
        <end position="41"/>
    </location>
</feature>
<dbReference type="GO" id="GO:0022857">
    <property type="term" value="F:transmembrane transporter activity"/>
    <property type="evidence" value="ECO:0007669"/>
    <property type="project" value="TreeGrafter"/>
</dbReference>
<evidence type="ECO:0000256" key="3">
    <source>
        <dbReference type="ARBA" id="ARBA00022989"/>
    </source>
</evidence>
<dbReference type="Gene3D" id="1.20.1250.20">
    <property type="entry name" value="MFS general substrate transporter like domains"/>
    <property type="match status" value="1"/>
</dbReference>
<evidence type="ECO:0000256" key="4">
    <source>
        <dbReference type="ARBA" id="ARBA00023136"/>
    </source>
</evidence>
<dbReference type="EMBL" id="JAHFYH010000004">
    <property type="protein sequence ID" value="KAH0233422.1"/>
    <property type="molecule type" value="Genomic_DNA"/>
</dbReference>
<dbReference type="SUPFAM" id="SSF103473">
    <property type="entry name" value="MFS general substrate transporter"/>
    <property type="match status" value="1"/>
</dbReference>
<dbReference type="AlphaFoldDB" id="A0A9P8KAL0"/>
<comment type="subcellular location">
    <subcellularLocation>
        <location evidence="1">Membrane</location>
        <topology evidence="1">Multi-pass membrane protein</topology>
    </subcellularLocation>
</comment>
<evidence type="ECO:0000256" key="6">
    <source>
        <dbReference type="SAM" id="Phobius"/>
    </source>
</evidence>
<evidence type="ECO:0000256" key="5">
    <source>
        <dbReference type="SAM" id="MobiDB-lite"/>
    </source>
</evidence>
<dbReference type="OrthoDB" id="3936150at2759"/>
<dbReference type="PANTHER" id="PTHR23502:SF47">
    <property type="entry name" value="MAJOR FACILITATOR SUPERFAMILY (MFS) PROFILE DOMAIN-CONTAINING PROTEIN-RELATED"/>
    <property type="match status" value="1"/>
</dbReference>
<keyword evidence="3 6" id="KW-1133">Transmembrane helix</keyword>
<evidence type="ECO:0000256" key="1">
    <source>
        <dbReference type="ARBA" id="ARBA00004141"/>
    </source>
</evidence>
<feature type="region of interest" description="Disordered" evidence="5">
    <location>
        <begin position="1"/>
        <end position="60"/>
    </location>
</feature>
<dbReference type="GO" id="GO:0005886">
    <property type="term" value="C:plasma membrane"/>
    <property type="evidence" value="ECO:0007669"/>
    <property type="project" value="TreeGrafter"/>
</dbReference>
<dbReference type="PANTHER" id="PTHR23502">
    <property type="entry name" value="MAJOR FACILITATOR SUPERFAMILY"/>
    <property type="match status" value="1"/>
</dbReference>
<feature type="transmembrane region" description="Helical" evidence="6">
    <location>
        <begin position="195"/>
        <end position="215"/>
    </location>
</feature>
<feature type="compositionally biased region" description="Polar residues" evidence="5">
    <location>
        <begin position="43"/>
        <end position="60"/>
    </location>
</feature>